<evidence type="ECO:0000256" key="1">
    <source>
        <dbReference type="SAM" id="Phobius"/>
    </source>
</evidence>
<organism evidence="2 3">
    <name type="scientific">Kutzneria buriramensis</name>
    <dbReference type="NCBI Taxonomy" id="1045776"/>
    <lineage>
        <taxon>Bacteria</taxon>
        <taxon>Bacillati</taxon>
        <taxon>Actinomycetota</taxon>
        <taxon>Actinomycetes</taxon>
        <taxon>Pseudonocardiales</taxon>
        <taxon>Pseudonocardiaceae</taxon>
        <taxon>Kutzneria</taxon>
    </lineage>
</organism>
<gene>
    <name evidence="2" type="ORF">BCF44_107403</name>
</gene>
<accession>A0A3E0HIU4</accession>
<reference evidence="2 3" key="1">
    <citation type="submission" date="2018-08" db="EMBL/GenBank/DDBJ databases">
        <title>Genomic Encyclopedia of Archaeal and Bacterial Type Strains, Phase II (KMG-II): from individual species to whole genera.</title>
        <authorList>
            <person name="Goeker M."/>
        </authorList>
    </citation>
    <scope>NUCLEOTIDE SEQUENCE [LARGE SCALE GENOMIC DNA]</scope>
    <source>
        <strain evidence="2 3">DSM 45791</strain>
    </source>
</reference>
<dbReference type="AlphaFoldDB" id="A0A3E0HIU4"/>
<sequence>MARCAPPHAIRAVLTVFGAYLSALYGTHDWFRVLIPAAVLGLGAAGICVAVRAGRPAFHRPKLVLYRPGGFALVRQGES</sequence>
<keyword evidence="1" id="KW-0472">Membrane</keyword>
<evidence type="ECO:0000313" key="3">
    <source>
        <dbReference type="Proteomes" id="UP000256269"/>
    </source>
</evidence>
<keyword evidence="1" id="KW-0812">Transmembrane</keyword>
<feature type="transmembrane region" description="Helical" evidence="1">
    <location>
        <begin position="33"/>
        <end position="53"/>
    </location>
</feature>
<feature type="transmembrane region" description="Helical" evidence="1">
    <location>
        <begin position="9"/>
        <end position="27"/>
    </location>
</feature>
<keyword evidence="3" id="KW-1185">Reference proteome</keyword>
<dbReference type="EMBL" id="QUNO01000007">
    <property type="protein sequence ID" value="REH46270.1"/>
    <property type="molecule type" value="Genomic_DNA"/>
</dbReference>
<dbReference type="Proteomes" id="UP000256269">
    <property type="component" value="Unassembled WGS sequence"/>
</dbReference>
<protein>
    <submittedName>
        <fullName evidence="2">Uncharacterized protein</fullName>
    </submittedName>
</protein>
<keyword evidence="1" id="KW-1133">Transmembrane helix</keyword>
<evidence type="ECO:0000313" key="2">
    <source>
        <dbReference type="EMBL" id="REH46270.1"/>
    </source>
</evidence>
<name>A0A3E0HIU4_9PSEU</name>
<comment type="caution">
    <text evidence="2">The sequence shown here is derived from an EMBL/GenBank/DDBJ whole genome shotgun (WGS) entry which is preliminary data.</text>
</comment>
<proteinExistence type="predicted"/>